<gene>
    <name evidence="3" type="ORF">LYPA_23C007857</name>
</gene>
<keyword evidence="2" id="KW-0472">Membrane</keyword>
<evidence type="ECO:0000313" key="4">
    <source>
        <dbReference type="Proteomes" id="UP000386466"/>
    </source>
</evidence>
<feature type="transmembrane region" description="Helical" evidence="2">
    <location>
        <begin position="30"/>
        <end position="49"/>
    </location>
</feature>
<protein>
    <submittedName>
        <fullName evidence="3">Uncharacterized protein</fullName>
    </submittedName>
</protein>
<evidence type="ECO:0000256" key="1">
    <source>
        <dbReference type="SAM" id="MobiDB-lite"/>
    </source>
</evidence>
<evidence type="ECO:0000313" key="3">
    <source>
        <dbReference type="EMBL" id="VFV27220.1"/>
    </source>
</evidence>
<feature type="compositionally biased region" description="Polar residues" evidence="1">
    <location>
        <begin position="119"/>
        <end position="129"/>
    </location>
</feature>
<evidence type="ECO:0000256" key="2">
    <source>
        <dbReference type="SAM" id="Phobius"/>
    </source>
</evidence>
<accession>A0A485N1L5</accession>
<keyword evidence="2" id="KW-0812">Transmembrane</keyword>
<dbReference type="Proteomes" id="UP000386466">
    <property type="component" value="Unassembled WGS sequence"/>
</dbReference>
<proteinExistence type="predicted"/>
<dbReference type="EMBL" id="CAAGRJ010009692">
    <property type="protein sequence ID" value="VFV27220.1"/>
    <property type="molecule type" value="Genomic_DNA"/>
</dbReference>
<feature type="non-terminal residue" evidence="3">
    <location>
        <position position="1"/>
    </location>
</feature>
<keyword evidence="2" id="KW-1133">Transmembrane helix</keyword>
<organism evidence="3 4">
    <name type="scientific">Lynx pardinus</name>
    <name type="common">Iberian lynx</name>
    <name type="synonym">Felis pardina</name>
    <dbReference type="NCBI Taxonomy" id="191816"/>
    <lineage>
        <taxon>Eukaryota</taxon>
        <taxon>Metazoa</taxon>
        <taxon>Chordata</taxon>
        <taxon>Craniata</taxon>
        <taxon>Vertebrata</taxon>
        <taxon>Euteleostomi</taxon>
        <taxon>Mammalia</taxon>
        <taxon>Eutheria</taxon>
        <taxon>Laurasiatheria</taxon>
        <taxon>Carnivora</taxon>
        <taxon>Feliformia</taxon>
        <taxon>Felidae</taxon>
        <taxon>Felinae</taxon>
        <taxon>Lynx</taxon>
    </lineage>
</organism>
<reference evidence="3 4" key="1">
    <citation type="submission" date="2019-01" db="EMBL/GenBank/DDBJ databases">
        <authorList>
            <person name="Alioto T."/>
            <person name="Alioto T."/>
        </authorList>
    </citation>
    <scope>NUCLEOTIDE SEQUENCE [LARGE SCALE GENOMIC DNA]</scope>
</reference>
<dbReference type="AlphaFoldDB" id="A0A485N1L5"/>
<name>A0A485N1L5_LYNPA</name>
<feature type="non-terminal residue" evidence="3">
    <location>
        <position position="129"/>
    </location>
</feature>
<sequence length="129" mass="14721">TSEEQETNAVEKRHGQSICVNFIFNFYKGLGSYFVLFLYFPSVFLVLPIPRFCFQHLTSSERGGGSVPPRGREDRRRPAGCPSVSPTRRGHCRAAPRSPSGLRNDQRRRTTWKRKTGFGQENSSKSKLR</sequence>
<keyword evidence="4" id="KW-1185">Reference proteome</keyword>
<feature type="region of interest" description="Disordered" evidence="1">
    <location>
        <begin position="58"/>
        <end position="129"/>
    </location>
</feature>